<comment type="caution">
    <text evidence="2">The sequence shown here is derived from an EMBL/GenBank/DDBJ whole genome shotgun (WGS) entry which is preliminary data.</text>
</comment>
<dbReference type="OrthoDB" id="4500945at2759"/>
<feature type="signal peptide" evidence="1">
    <location>
        <begin position="1"/>
        <end position="18"/>
    </location>
</feature>
<organism evidence="2 3">
    <name type="scientific">Gnomoniopsis smithogilvyi</name>
    <dbReference type="NCBI Taxonomy" id="1191159"/>
    <lineage>
        <taxon>Eukaryota</taxon>
        <taxon>Fungi</taxon>
        <taxon>Dikarya</taxon>
        <taxon>Ascomycota</taxon>
        <taxon>Pezizomycotina</taxon>
        <taxon>Sordariomycetes</taxon>
        <taxon>Sordariomycetidae</taxon>
        <taxon>Diaporthales</taxon>
        <taxon>Gnomoniaceae</taxon>
        <taxon>Gnomoniopsis</taxon>
    </lineage>
</organism>
<name>A0A9W8YNE6_9PEZI</name>
<keyword evidence="1" id="KW-0732">Signal</keyword>
<accession>A0A9W8YNE6</accession>
<dbReference type="AlphaFoldDB" id="A0A9W8YNE6"/>
<sequence>MQFSQIFAVVAIVGSAVAVPNHNVELAKRACWELSGEALTICQDACKAVCAAASLGLATVACSEACDLSNLKRDEPLQIEARANTAVAQITNIDAVDLNVDASVGRDACVVACEVTCNSTILALVQTECLEKCKGLCPSS</sequence>
<reference evidence="2" key="1">
    <citation type="submission" date="2022-10" db="EMBL/GenBank/DDBJ databases">
        <title>Tapping the CABI collections for fungal endophytes: first genome assemblies for Collariella, Neodidymelliopsis, Ascochyta clinopodiicola, Didymella pomorum, Didymosphaeria variabile, Neocosmospora piperis and Neocucurbitaria cava.</title>
        <authorList>
            <person name="Hill R."/>
        </authorList>
    </citation>
    <scope>NUCLEOTIDE SEQUENCE</scope>
    <source>
        <strain evidence="2">IMI 355082</strain>
    </source>
</reference>
<dbReference type="Proteomes" id="UP001140453">
    <property type="component" value="Unassembled WGS sequence"/>
</dbReference>
<feature type="chain" id="PRO_5040794476" evidence="1">
    <location>
        <begin position="19"/>
        <end position="140"/>
    </location>
</feature>
<protein>
    <submittedName>
        <fullName evidence="2">Uncharacterized protein</fullName>
    </submittedName>
</protein>
<dbReference type="EMBL" id="JAPEVB010000005">
    <property type="protein sequence ID" value="KAJ4388048.1"/>
    <property type="molecule type" value="Genomic_DNA"/>
</dbReference>
<proteinExistence type="predicted"/>
<evidence type="ECO:0000313" key="3">
    <source>
        <dbReference type="Proteomes" id="UP001140453"/>
    </source>
</evidence>
<keyword evidence="3" id="KW-1185">Reference proteome</keyword>
<gene>
    <name evidence="2" type="ORF">N0V93_008653</name>
</gene>
<evidence type="ECO:0000256" key="1">
    <source>
        <dbReference type="SAM" id="SignalP"/>
    </source>
</evidence>
<evidence type="ECO:0000313" key="2">
    <source>
        <dbReference type="EMBL" id="KAJ4388048.1"/>
    </source>
</evidence>